<dbReference type="OrthoDB" id="1446321at2"/>
<evidence type="ECO:0000259" key="1">
    <source>
        <dbReference type="PROSITE" id="PS50943"/>
    </source>
</evidence>
<gene>
    <name evidence="2" type="ORF">EAH81_26995</name>
</gene>
<evidence type="ECO:0000313" key="3">
    <source>
        <dbReference type="Proteomes" id="UP000319700"/>
    </source>
</evidence>
<dbReference type="InterPro" id="IPR010982">
    <property type="entry name" value="Lambda_DNA-bd_dom_sf"/>
</dbReference>
<keyword evidence="3" id="KW-1185">Reference proteome</keyword>
<proteinExistence type="predicted"/>
<dbReference type="Gene3D" id="1.10.260.40">
    <property type="entry name" value="lambda repressor-like DNA-binding domains"/>
    <property type="match status" value="1"/>
</dbReference>
<dbReference type="SUPFAM" id="SSF47413">
    <property type="entry name" value="lambda repressor-like DNA-binding domains"/>
    <property type="match status" value="1"/>
</dbReference>
<dbReference type="CDD" id="cd00093">
    <property type="entry name" value="HTH_XRE"/>
    <property type="match status" value="1"/>
</dbReference>
<protein>
    <submittedName>
        <fullName evidence="2">XRE family transcriptional regulator</fullName>
    </submittedName>
</protein>
<sequence length="159" mass="18422">MVRYKNEIVLKTLGKRLKAERLKAELEIEDLAALTGFSYNTIYNIENGFETYLSYFIEVCFSLGVHPKEIMDIELDLSPRFSLPASRLEKSRLTNRINTLIESSYFKIERSASDVTEKLRNDHNLDFKSKNVSVILVRFVKSNVLNISKVGNRNFYSTK</sequence>
<dbReference type="PROSITE" id="PS50943">
    <property type="entry name" value="HTH_CROC1"/>
    <property type="match status" value="1"/>
</dbReference>
<evidence type="ECO:0000313" key="2">
    <source>
        <dbReference type="EMBL" id="TPG31318.1"/>
    </source>
</evidence>
<reference evidence="2 3" key="1">
    <citation type="journal article" date="2019" name="Environ. Microbiol.">
        <title>Species interactions and distinct microbial communities in high Arctic permafrost affected cryosols are associated with the CH4 and CO2 gas fluxes.</title>
        <authorList>
            <person name="Altshuler I."/>
            <person name="Hamel J."/>
            <person name="Turney S."/>
            <person name="Magnuson E."/>
            <person name="Levesque R."/>
            <person name="Greer C."/>
            <person name="Whyte L.G."/>
        </authorList>
    </citation>
    <scope>NUCLEOTIDE SEQUENCE [LARGE SCALE GENOMIC DNA]</scope>
    <source>
        <strain evidence="2 3">42</strain>
    </source>
</reference>
<organism evidence="2 3">
    <name type="scientific">Flavobacterium pectinovorum</name>
    <dbReference type="NCBI Taxonomy" id="29533"/>
    <lineage>
        <taxon>Bacteria</taxon>
        <taxon>Pseudomonadati</taxon>
        <taxon>Bacteroidota</taxon>
        <taxon>Flavobacteriia</taxon>
        <taxon>Flavobacteriales</taxon>
        <taxon>Flavobacteriaceae</taxon>
        <taxon>Flavobacterium</taxon>
    </lineage>
</organism>
<dbReference type="EMBL" id="RCZH01000030">
    <property type="protein sequence ID" value="TPG31318.1"/>
    <property type="molecule type" value="Genomic_DNA"/>
</dbReference>
<comment type="caution">
    <text evidence="2">The sequence shown here is derived from an EMBL/GenBank/DDBJ whole genome shotgun (WGS) entry which is preliminary data.</text>
</comment>
<dbReference type="Pfam" id="PF01381">
    <property type="entry name" value="HTH_3"/>
    <property type="match status" value="1"/>
</dbReference>
<name>A0A502E0K3_9FLAO</name>
<dbReference type="RefSeq" id="WP_140512003.1">
    <property type="nucleotide sequence ID" value="NZ_RCZH01000030.1"/>
</dbReference>
<dbReference type="GO" id="GO:0003677">
    <property type="term" value="F:DNA binding"/>
    <property type="evidence" value="ECO:0007669"/>
    <property type="project" value="InterPro"/>
</dbReference>
<dbReference type="Proteomes" id="UP000319700">
    <property type="component" value="Unassembled WGS sequence"/>
</dbReference>
<feature type="domain" description="HTH cro/C1-type" evidence="1">
    <location>
        <begin position="17"/>
        <end position="48"/>
    </location>
</feature>
<accession>A0A502E0K3</accession>
<dbReference type="AlphaFoldDB" id="A0A502E0K3"/>
<dbReference type="InterPro" id="IPR001387">
    <property type="entry name" value="Cro/C1-type_HTH"/>
</dbReference>